<dbReference type="Pfam" id="PF00566">
    <property type="entry name" value="RabGAP-TBC"/>
    <property type="match status" value="2"/>
</dbReference>
<dbReference type="EMBL" id="JARBJD010000116">
    <property type="protein sequence ID" value="KAK2951582.1"/>
    <property type="molecule type" value="Genomic_DNA"/>
</dbReference>
<dbReference type="Gene3D" id="1.10.8.270">
    <property type="entry name" value="putative rabgap domain of human tbc1 domain family member 14 like domains"/>
    <property type="match status" value="1"/>
</dbReference>
<dbReference type="Proteomes" id="UP001281761">
    <property type="component" value="Unassembled WGS sequence"/>
</dbReference>
<feature type="domain" description="Rab-GAP TBC" evidence="3">
    <location>
        <begin position="45"/>
        <end position="330"/>
    </location>
</feature>
<evidence type="ECO:0000313" key="4">
    <source>
        <dbReference type="EMBL" id="KAK2951582.1"/>
    </source>
</evidence>
<sequence length="655" mass="74588">MTDISKHFLTKRQMELARTEFEILFSEKGDNCGLIARNTSVKYGLTKCPVRGICWRFFLGILEGPPSQLWIDKTKHMRETYASYKEKIIADPRHDKSTDLEHDNPLSEAKDSSWTKYFENQEIEEPINKDLARMYHDIPLLQNVVVMQMIREILLIWAKVHPETGYKQGMHEIAAGLIYCTITTSVAPIDPSLTSIHQTDTLLYTLMDYHFIEADTYALFDAVMAITAKWFFDPVRVTQDRTRQIKMQNLGLSSLNEQNSPQPAEVPTIVRMCRRILSKLKSRDEAFMQKVETCGIEPHVFMMPWIRLLFLREFSFSIGLRIWDAIFAANHESIGFPDFSLVDDFCLCLLLNVRDDVMKESADQSTILSLLMHYPYTSEKDVYKFLFEAFMLKGSKHNALKQSPFMAHIPNSIPSIITHTSTTLTPAQQETISLSTTNSTDTNLKVIGILERELQNDQLEIFHTSQRLSRLATQITLFTQQNPTLPQPSSSDATLSAVNDYLSQLAGELRRHVGQNRIDSTVLNIPPLTLVDPPAVTQDGVEQNEVIAEVQQTTRMRKEIEESIVSTIRSSVERETREAKEKLRLPPPSVVTDNSGHILMAKPKRAVVHSTLLDIVQDASEDVAEEEEVEDEGNQIEEKEEKDTPKCGPLSPTID</sequence>
<evidence type="ECO:0000259" key="3">
    <source>
        <dbReference type="PROSITE" id="PS50086"/>
    </source>
</evidence>
<evidence type="ECO:0000313" key="5">
    <source>
        <dbReference type="Proteomes" id="UP001281761"/>
    </source>
</evidence>
<comment type="caution">
    <text evidence="4">The sequence shown here is derived from an EMBL/GenBank/DDBJ whole genome shotgun (WGS) entry which is preliminary data.</text>
</comment>
<dbReference type="InterPro" id="IPR035969">
    <property type="entry name" value="Rab-GAP_TBC_sf"/>
</dbReference>
<keyword evidence="5" id="KW-1185">Reference proteome</keyword>
<dbReference type="SMART" id="SM00164">
    <property type="entry name" value="TBC"/>
    <property type="match status" value="1"/>
</dbReference>
<evidence type="ECO:0000256" key="2">
    <source>
        <dbReference type="SAM" id="MobiDB-lite"/>
    </source>
</evidence>
<feature type="compositionally biased region" description="Acidic residues" evidence="2">
    <location>
        <begin position="619"/>
        <end position="635"/>
    </location>
</feature>
<protein>
    <submittedName>
        <fullName evidence="4">TBC1 domain family member 5</fullName>
    </submittedName>
</protein>
<evidence type="ECO:0000256" key="1">
    <source>
        <dbReference type="ARBA" id="ARBA00022468"/>
    </source>
</evidence>
<organism evidence="4 5">
    <name type="scientific">Blattamonas nauphoetae</name>
    <dbReference type="NCBI Taxonomy" id="2049346"/>
    <lineage>
        <taxon>Eukaryota</taxon>
        <taxon>Metamonada</taxon>
        <taxon>Preaxostyla</taxon>
        <taxon>Oxymonadida</taxon>
        <taxon>Blattamonas</taxon>
    </lineage>
</organism>
<dbReference type="Gene3D" id="1.10.472.80">
    <property type="entry name" value="Ypt/Rab-GAP domain of gyp1p, domain 3"/>
    <property type="match status" value="1"/>
</dbReference>
<proteinExistence type="predicted"/>
<dbReference type="PANTHER" id="PTHR22957:SF337">
    <property type="entry name" value="TBC1 DOMAIN FAMILY MEMBER 5"/>
    <property type="match status" value="1"/>
</dbReference>
<dbReference type="PANTHER" id="PTHR22957">
    <property type="entry name" value="TBC1 DOMAIN FAMILY MEMBER GTPASE-ACTIVATING PROTEIN"/>
    <property type="match status" value="1"/>
</dbReference>
<name>A0ABQ9XLS7_9EUKA</name>
<feature type="compositionally biased region" description="Basic and acidic residues" evidence="2">
    <location>
        <begin position="636"/>
        <end position="645"/>
    </location>
</feature>
<gene>
    <name evidence="4" type="ORF">BLNAU_13466</name>
</gene>
<keyword evidence="1" id="KW-0343">GTPase activation</keyword>
<dbReference type="PROSITE" id="PS50086">
    <property type="entry name" value="TBC_RABGAP"/>
    <property type="match status" value="1"/>
</dbReference>
<dbReference type="SUPFAM" id="SSF47923">
    <property type="entry name" value="Ypt/Rab-GAP domain of gyp1p"/>
    <property type="match status" value="2"/>
</dbReference>
<feature type="region of interest" description="Disordered" evidence="2">
    <location>
        <begin position="618"/>
        <end position="655"/>
    </location>
</feature>
<reference evidence="4 5" key="1">
    <citation type="journal article" date="2022" name="bioRxiv">
        <title>Genomics of Preaxostyla Flagellates Illuminates Evolutionary Transitions and the Path Towards Mitochondrial Loss.</title>
        <authorList>
            <person name="Novak L.V.F."/>
            <person name="Treitli S.C."/>
            <person name="Pyrih J."/>
            <person name="Halakuc P."/>
            <person name="Pipaliya S.V."/>
            <person name="Vacek V."/>
            <person name="Brzon O."/>
            <person name="Soukal P."/>
            <person name="Eme L."/>
            <person name="Dacks J.B."/>
            <person name="Karnkowska A."/>
            <person name="Elias M."/>
            <person name="Hampl V."/>
        </authorList>
    </citation>
    <scope>NUCLEOTIDE SEQUENCE [LARGE SCALE GENOMIC DNA]</scope>
    <source>
        <strain evidence="4">NAU3</strain>
        <tissue evidence="4">Gut</tissue>
    </source>
</reference>
<accession>A0ABQ9XLS7</accession>
<dbReference type="InterPro" id="IPR000195">
    <property type="entry name" value="Rab-GAP-TBC_dom"/>
</dbReference>